<evidence type="ECO:0000313" key="3">
    <source>
        <dbReference type="Proteomes" id="UP000256645"/>
    </source>
</evidence>
<dbReference type="Pfam" id="PF26639">
    <property type="entry name" value="Het-6_barrel"/>
    <property type="match status" value="1"/>
</dbReference>
<evidence type="ECO:0000313" key="2">
    <source>
        <dbReference type="EMBL" id="RDW63631.1"/>
    </source>
</evidence>
<organism evidence="2 3">
    <name type="scientific">Coleophoma cylindrospora</name>
    <dbReference type="NCBI Taxonomy" id="1849047"/>
    <lineage>
        <taxon>Eukaryota</taxon>
        <taxon>Fungi</taxon>
        <taxon>Dikarya</taxon>
        <taxon>Ascomycota</taxon>
        <taxon>Pezizomycotina</taxon>
        <taxon>Leotiomycetes</taxon>
        <taxon>Helotiales</taxon>
        <taxon>Dermateaceae</taxon>
        <taxon>Coleophoma</taxon>
    </lineage>
</organism>
<dbReference type="InterPro" id="IPR052895">
    <property type="entry name" value="HetReg/Transcr_Mod"/>
</dbReference>
<feature type="domain" description="Heterokaryon incompatibility" evidence="1">
    <location>
        <begin position="138"/>
        <end position="290"/>
    </location>
</feature>
<dbReference type="EMBL" id="PDLM01000013">
    <property type="protein sequence ID" value="RDW63631.1"/>
    <property type="molecule type" value="Genomic_DNA"/>
</dbReference>
<dbReference type="OrthoDB" id="5416609at2759"/>
<proteinExistence type="predicted"/>
<dbReference type="InterPro" id="IPR010730">
    <property type="entry name" value="HET"/>
</dbReference>
<dbReference type="Pfam" id="PF06985">
    <property type="entry name" value="HET"/>
    <property type="match status" value="1"/>
</dbReference>
<dbReference type="PANTHER" id="PTHR24148:SF64">
    <property type="entry name" value="HETEROKARYON INCOMPATIBILITY DOMAIN-CONTAINING PROTEIN"/>
    <property type="match status" value="1"/>
</dbReference>
<comment type="caution">
    <text evidence="2">The sequence shown here is derived from an EMBL/GenBank/DDBJ whole genome shotgun (WGS) entry which is preliminary data.</text>
</comment>
<dbReference type="PANTHER" id="PTHR24148">
    <property type="entry name" value="ANKYRIN REPEAT DOMAIN-CONTAINING PROTEIN 39 HOMOLOG-RELATED"/>
    <property type="match status" value="1"/>
</dbReference>
<evidence type="ECO:0000259" key="1">
    <source>
        <dbReference type="Pfam" id="PF06985"/>
    </source>
</evidence>
<reference evidence="2 3" key="1">
    <citation type="journal article" date="2018" name="IMA Fungus">
        <title>IMA Genome-F 9: Draft genome sequence of Annulohypoxylon stygium, Aspergillus mulundensis, Berkeleyomyces basicola (syn. Thielaviopsis basicola), Ceratocystis smalleyi, two Cercospora beticola strains, Coleophoma cylindrospora, Fusarium fracticaudum, Phialophora cf. hyalina, and Morchella septimelata.</title>
        <authorList>
            <person name="Wingfield B.D."/>
            <person name="Bills G.F."/>
            <person name="Dong Y."/>
            <person name="Huang W."/>
            <person name="Nel W.J."/>
            <person name="Swalarsk-Parry B.S."/>
            <person name="Vaghefi N."/>
            <person name="Wilken P.M."/>
            <person name="An Z."/>
            <person name="de Beer Z.W."/>
            <person name="De Vos L."/>
            <person name="Chen L."/>
            <person name="Duong T.A."/>
            <person name="Gao Y."/>
            <person name="Hammerbacher A."/>
            <person name="Kikkert J.R."/>
            <person name="Li Y."/>
            <person name="Li H."/>
            <person name="Li K."/>
            <person name="Li Q."/>
            <person name="Liu X."/>
            <person name="Ma X."/>
            <person name="Naidoo K."/>
            <person name="Pethybridge S.J."/>
            <person name="Sun J."/>
            <person name="Steenkamp E.T."/>
            <person name="van der Nest M.A."/>
            <person name="van Wyk S."/>
            <person name="Wingfield M.J."/>
            <person name="Xiong C."/>
            <person name="Yue Q."/>
            <person name="Zhang X."/>
        </authorList>
    </citation>
    <scope>NUCLEOTIDE SEQUENCE [LARGE SCALE GENOMIC DNA]</scope>
    <source>
        <strain evidence="2 3">BP6252</strain>
    </source>
</reference>
<keyword evidence="3" id="KW-1185">Reference proteome</keyword>
<dbReference type="Proteomes" id="UP000256645">
    <property type="component" value="Unassembled WGS sequence"/>
</dbReference>
<dbReference type="AlphaFoldDB" id="A0A3D8QPH9"/>
<sequence length="719" mass="80630">MDAGMPEGQGQQLTPELLRASANFASQMAAISASTVTCELHEHCDGSCRGNGPVEFQPLQVGDNPFRASVRDRPVYNLPLVQDNPTEIPSVTFQYSPINSASGEIRVLRLHEAVFRSDAVVVDLITINIHDANHPSFGALSYHWGEMVFNDAIICNGKQLTINASLNGCLKRHRSDWLEKPEFLWVDAICIDQKNASELNQQLPLMGDIYRGAQTVFVDFGDVQREWYIGYDLMLRTCIVRKMLHESVEELVGEGLQERAGLPSSSHVSWHNFAVVFTSPWLQRTWTIQEVVLAKEIRCRYGLFNFEWDALVSMSHLMGLRGRHVVMNLMSQQMVGMLNLDRILRIRLEFQARRLTPMQLLWRTRDCKISNPRDKVVGLLAMLMPTLTRNKFELDYTWPTDKLFYHFAKYVLKNFHFSDRAALLSFAGLSRRRKPPQDITEVGTPLPSWVPDWLAHDITSAAVFSIIREKPFNASKGTPLVMYALGEYGTDECFITQIGYSLGKIASLSRNEEQLRTDYSGGATLESATNERPVVQDTNSAALWNEDLKWLQWHNDAACVFQAAVSEEKLGRYEDPGNAFAVTLLAGDDYKGDNATATSVPIEDPSLSLAAVVAGISSNNTRLMLGTINPDSLYKTQAMVACRDRCFAVTAHGYIGLVPACSQIGDEIYLLGGVTVPFVLRQKSEMKFMIVGDSYIHSVMEGEVVDTISGDDWKPIFIY</sequence>
<dbReference type="STRING" id="1849047.A0A3D8QPH9"/>
<gene>
    <name evidence="2" type="ORF">BP6252_11176</name>
</gene>
<accession>A0A3D8QPH9</accession>
<protein>
    <recommendedName>
        <fullName evidence="1">Heterokaryon incompatibility domain-containing protein</fullName>
    </recommendedName>
</protein>
<name>A0A3D8QPH9_9HELO</name>